<comment type="subunit">
    <text evidence="15">Interacts with major capsid protein L1. Interacts with E2; this interaction inhibits E2 transcriptional activity but not the DNA replication function E2. Interacts with host HSPA8; this interaction is required for L2 nuclear translocation. Interacts with host importins KPNB2 and KPNB3. Forms a complex with importin alpha2-beta1 heterodimers via interaction with the importin alpha2 adapter. Interacts with host DYNLT1; this interaction is essential for virus intracellular transport during entry. Interacts (via C-terminus) with host retromer subunits VPS35 AND VPS29.</text>
</comment>
<feature type="disulfide bond" evidence="15">
    <location>
        <begin position="17"/>
        <end position="23"/>
    </location>
</feature>
<sequence length="508" mass="55186">MLRRRKRASVQDIYRDCKRFGTCPPDVINKVERNTIADKILKYGSGVVYFGGLGIGTGKGTAGTSTGINVGRGIGSFRPTIPIDTIGPIETPLDPVEVTPIDVSGGGNGAILPTDPSVIDLETFPVATEEPDVIQPPPPTVVEEEILIPPGPAVDAGADPAIIEVTPDIPHPNRISRTQYNNPAFDVVLTSNNRSGELSSSDHIIVGGGGGELVGQRIPLVEFTSRPDTSFTGEQAETSFYSSTPITYRPRVPPPLGGRRFQQVEVAGSTFLREPGRLVTFDFVNPAYEAEVTQIFEQDLEDVAAAPDPAFQDIVRLGRVQYGRAPSGGVRVSRIGQRGTIRTRSGTQIGSHVHFYQDLSAIGEPVELPIPGEQSLEASLVQAGAEEGYELVNLGDVSWPVDDDDLIDTYDEVQALGNNAQLSFNWENGNEDFISVPLEETRKPGGFIPDIHLKGYTVNADRSHRGRAGDIIPADTPYVIINPFSDDFDLHPSLLRKRRRRRKYVIVY</sequence>
<evidence type="ECO:0000256" key="14">
    <source>
        <dbReference type="ARBA" id="ARBA00023296"/>
    </source>
</evidence>
<dbReference type="GO" id="GO:0005198">
    <property type="term" value="F:structural molecule activity"/>
    <property type="evidence" value="ECO:0007669"/>
    <property type="project" value="UniProtKB-UniRule"/>
</dbReference>
<keyword evidence="10" id="KW-1039">Host endosome</keyword>
<dbReference type="GO" id="GO:0042025">
    <property type="term" value="C:host cell nucleus"/>
    <property type="evidence" value="ECO:0007669"/>
    <property type="project" value="UniProtKB-SubCell"/>
</dbReference>
<keyword evidence="8 15" id="KW-0426">Late protein</keyword>
<comment type="PTM">
    <text evidence="15">Highly phosphorylated.</text>
</comment>
<organism evidence="16">
    <name type="scientific">Barbastella barbastellus papillomavirus 1</name>
    <dbReference type="NCBI Taxonomy" id="3139985"/>
    <lineage>
        <taxon>Viruses</taxon>
        <taxon>Monodnaviria</taxon>
        <taxon>Shotokuvirae</taxon>
        <taxon>Cossaviricota</taxon>
        <taxon>Papovaviricetes</taxon>
        <taxon>Zurhausenvirales</taxon>
        <taxon>Papillomaviridae</taxon>
    </lineage>
</organism>
<dbReference type="GO" id="GO:0046718">
    <property type="term" value="P:symbiont entry into host cell"/>
    <property type="evidence" value="ECO:0007669"/>
    <property type="project" value="UniProtKB-KW"/>
</dbReference>
<keyword evidence="1 15" id="KW-1163">Viral penetration into host nucleus</keyword>
<keyword evidence="13 15" id="KW-1015">Disulfide bond</keyword>
<evidence type="ECO:0000256" key="5">
    <source>
        <dbReference type="ARBA" id="ARBA00022581"/>
    </source>
</evidence>
<reference evidence="16" key="2">
    <citation type="submission" date="2024-02" db="EMBL/GenBank/DDBJ databases">
        <authorList>
            <person name="Buigues J."/>
            <person name="Vinals A."/>
            <person name="Martinez-Recio R."/>
            <person name="S Monros J."/>
            <person name="Sanjuan R."/>
            <person name="Cuevas J.M."/>
        </authorList>
    </citation>
    <scope>NUCLEOTIDE SEQUENCE</scope>
    <source>
        <strain evidence="16">MAVG3</strain>
    </source>
</reference>
<evidence type="ECO:0000256" key="10">
    <source>
        <dbReference type="ARBA" id="ARBA00023046"/>
    </source>
</evidence>
<reference evidence="16" key="1">
    <citation type="journal article" date="2024" name="Microbiol. Spectr.">
        <title>Full-genome sequencing of dozens of new DNA viruses found in Spanish bat feces.</title>
        <authorList>
            <person name="Buigues J."/>
            <person name="Vinals A."/>
            <person name="Martinez-Recio R."/>
            <person name="Monros J.S."/>
            <person name="Sanjuan R."/>
            <person name="Cuevas J.M."/>
        </authorList>
    </citation>
    <scope>NUCLEOTIDE SEQUENCE</scope>
    <source>
        <strain evidence="16">MAVG3</strain>
    </source>
</reference>
<gene>
    <name evidence="15" type="primary">L2</name>
</gene>
<keyword evidence="6" id="KW-1040">Host Golgi apparatus</keyword>
<dbReference type="HAMAP" id="MF_04003">
    <property type="entry name" value="PPV_L2"/>
    <property type="match status" value="1"/>
</dbReference>
<keyword evidence="3 15" id="KW-0167">Capsid protein</keyword>
<name>A0AAU6S4Y4_9PAPI</name>
<comment type="function">
    <text evidence="15">Minor protein of the capsid that localizes along the inner surface of the virion, within the central cavities beneath the L1 pentamers. Plays a role in capsid stabilization through interaction with the major capsid protein L1. Once the virion enters the host cell, L2 escorts the genomic DNA into the nucleus by promoting escape from the endosomal compartments and traffic through the host Golgi network. Mechanistically, the C-terminus of L2 possesses a cell-penetrating peptide that protudes from the host endosome, interacts with host cytoplasmic retromer cargo and thereby mediates the capsid delivery to the host trans-Golgi network. Plays a role through its interaction with host dynein in the intracellular microtubule-dependent transport of viral capsid toward the nucleus. Mediates the viral genome import into the nucleus through binding to host importins. Once within the nucleus, L2 localizes viral genomes to host PML bodies in order to activate early gene expression for establishment of infection. Later on, promotes late gene expression by interacting with the viral E2 protein and by inhibiting its transcriptional activation functions. During virion assembly, encapsidates the genome by direct interaction with the viral DNA.</text>
</comment>
<evidence type="ECO:0000256" key="9">
    <source>
        <dbReference type="ARBA" id="ARBA00022952"/>
    </source>
</evidence>
<keyword evidence="9 15" id="KW-1177">Microtubular inwards viral transport</keyword>
<keyword evidence="5 15" id="KW-0945">Host-virus interaction</keyword>
<comment type="subcellular location">
    <subcellularLocation>
        <location evidence="15">Virion</location>
    </subcellularLocation>
    <subcellularLocation>
        <location evidence="15">Host nucleus</location>
    </subcellularLocation>
</comment>
<dbReference type="Pfam" id="PF00513">
    <property type="entry name" value="Late_protein_L2"/>
    <property type="match status" value="1"/>
</dbReference>
<accession>A0AAU6S4Y4</accession>
<evidence type="ECO:0000256" key="4">
    <source>
        <dbReference type="ARBA" id="ARBA00022562"/>
    </source>
</evidence>
<evidence type="ECO:0000256" key="1">
    <source>
        <dbReference type="ARBA" id="ARBA00022524"/>
    </source>
</evidence>
<dbReference type="GO" id="GO:0043657">
    <property type="term" value="C:host cell"/>
    <property type="evidence" value="ECO:0007669"/>
    <property type="project" value="GOC"/>
</dbReference>
<keyword evidence="7 15" id="KW-0946">Virion</keyword>
<evidence type="ECO:0000256" key="11">
    <source>
        <dbReference type="ARBA" id="ARBA00023120"/>
    </source>
</evidence>
<evidence type="ECO:0000256" key="6">
    <source>
        <dbReference type="ARBA" id="ARBA00022812"/>
    </source>
</evidence>
<keyword evidence="14 15" id="KW-1160">Virus entry into host cell</keyword>
<evidence type="ECO:0000256" key="15">
    <source>
        <dbReference type="HAMAP-Rule" id="MF_04003"/>
    </source>
</evidence>
<dbReference type="EMBL" id="PP410050">
    <property type="protein sequence ID" value="WZK92782.1"/>
    <property type="molecule type" value="Genomic_DNA"/>
</dbReference>
<evidence type="ECO:0000256" key="12">
    <source>
        <dbReference type="ARBA" id="ARBA00023125"/>
    </source>
</evidence>
<comment type="similarity">
    <text evidence="15">Belongs to the papillomaviridae L2 protein family.</text>
</comment>
<evidence type="ECO:0000256" key="13">
    <source>
        <dbReference type="ARBA" id="ARBA00023157"/>
    </source>
</evidence>
<evidence type="ECO:0000256" key="3">
    <source>
        <dbReference type="ARBA" id="ARBA00022561"/>
    </source>
</evidence>
<dbReference type="GO" id="GO:0075521">
    <property type="term" value="P:microtubule-dependent intracellular transport of viral material towards nucleus"/>
    <property type="evidence" value="ECO:0007669"/>
    <property type="project" value="UniProtKB-UniRule"/>
</dbReference>
<evidence type="ECO:0000256" key="7">
    <source>
        <dbReference type="ARBA" id="ARBA00022844"/>
    </source>
</evidence>
<comment type="caution">
    <text evidence="15">Lacks conserved residue(s) required for the propagation of feature annotation.</text>
</comment>
<dbReference type="GO" id="GO:0019028">
    <property type="term" value="C:viral capsid"/>
    <property type="evidence" value="ECO:0007669"/>
    <property type="project" value="UniProtKB-UniRule"/>
</dbReference>
<evidence type="ECO:0000313" key="16">
    <source>
        <dbReference type="EMBL" id="WZK92782.1"/>
    </source>
</evidence>
<evidence type="ECO:0000256" key="8">
    <source>
        <dbReference type="ARBA" id="ARBA00022921"/>
    </source>
</evidence>
<evidence type="ECO:0000256" key="2">
    <source>
        <dbReference type="ARBA" id="ARBA00022553"/>
    </source>
</evidence>
<keyword evidence="2 15" id="KW-0597">Phosphoprotein</keyword>
<protein>
    <recommendedName>
        <fullName evidence="15">Minor capsid protein L2</fullName>
    </recommendedName>
</protein>
<keyword evidence="4 15" id="KW-1048">Host nucleus</keyword>
<proteinExistence type="inferred from homology"/>
<keyword evidence="11 15" id="KW-1176">Cytoplasmic inwards viral transport</keyword>
<dbReference type="GO" id="GO:0003677">
    <property type="term" value="F:DNA binding"/>
    <property type="evidence" value="ECO:0007669"/>
    <property type="project" value="UniProtKB-UniRule"/>
</dbReference>
<keyword evidence="12 15" id="KW-0238">DNA-binding</keyword>
<dbReference type="GO" id="GO:0075732">
    <property type="term" value="P:viral penetration into host nucleus"/>
    <property type="evidence" value="ECO:0007669"/>
    <property type="project" value="UniProtKB-KW"/>
</dbReference>
<dbReference type="InterPro" id="IPR000784">
    <property type="entry name" value="Late_L2"/>
</dbReference>